<name>A0A1G2PI98_9BACT</name>
<organism evidence="5 6">
    <name type="scientific">Candidatus Taylorbacteria bacterium RIFOXYD2_FULL_36_9</name>
    <dbReference type="NCBI Taxonomy" id="1802338"/>
    <lineage>
        <taxon>Bacteria</taxon>
        <taxon>Candidatus Tayloriibacteriota</taxon>
    </lineage>
</organism>
<keyword evidence="3" id="KW-0949">S-adenosyl-L-methionine</keyword>
<evidence type="ECO:0000259" key="4">
    <source>
        <dbReference type="Pfam" id="PF10672"/>
    </source>
</evidence>
<dbReference type="GO" id="GO:0008168">
    <property type="term" value="F:methyltransferase activity"/>
    <property type="evidence" value="ECO:0007669"/>
    <property type="project" value="UniProtKB-KW"/>
</dbReference>
<dbReference type="InterPro" id="IPR013780">
    <property type="entry name" value="Glyco_hydro_b"/>
</dbReference>
<dbReference type="PANTHER" id="PTHR43042:SF2">
    <property type="entry name" value="SAM-DEPENDENT METHYLTRANSFERASE"/>
    <property type="match status" value="1"/>
</dbReference>
<evidence type="ECO:0000256" key="2">
    <source>
        <dbReference type="ARBA" id="ARBA00022679"/>
    </source>
</evidence>
<accession>A0A1G2PI98</accession>
<gene>
    <name evidence="5" type="ORF">A2541_01515</name>
</gene>
<sequence>MEIKILTTKASQDYELLDSGEGEKLERFGQFILRRPDPQALWSKSLEEKEWKKASASFEHIGEGGKWRNKESLPKEWVIEMPARQSDGGDLKFLIKPTAFKHTGLFPEQEPNWKWIVEKIKNQKSKIKVLNLFGYTGGATLAGLMAGAEVTHVDGSKSAITWAKQNVEASDLMDKPVRWIEDDARKFVQREIKRGNKYDAIIMDPPAFGHGANNEIWKIEEDFLNLLNLCEKILSDNPLFVLVNGYSAGYSAIAYENSLLPLIKKFGGNIESGELTIKEANSDRLLPAGIFARWSK</sequence>
<dbReference type="GO" id="GO:0032259">
    <property type="term" value="P:methylation"/>
    <property type="evidence" value="ECO:0007669"/>
    <property type="project" value="UniProtKB-KW"/>
</dbReference>
<dbReference type="InterPro" id="IPR029063">
    <property type="entry name" value="SAM-dependent_MTases_sf"/>
</dbReference>
<protein>
    <submittedName>
        <fullName evidence="5">SAM-dependent methyltransferase</fullName>
    </submittedName>
</protein>
<dbReference type="STRING" id="1802338.A2541_01515"/>
<dbReference type="EMBL" id="MHSQ01000009">
    <property type="protein sequence ID" value="OHA47499.1"/>
    <property type="molecule type" value="Genomic_DNA"/>
</dbReference>
<reference evidence="5 6" key="1">
    <citation type="journal article" date="2016" name="Nat. Commun.">
        <title>Thousands of microbial genomes shed light on interconnected biogeochemical processes in an aquifer system.</title>
        <authorList>
            <person name="Anantharaman K."/>
            <person name="Brown C.T."/>
            <person name="Hug L.A."/>
            <person name="Sharon I."/>
            <person name="Castelle C.J."/>
            <person name="Probst A.J."/>
            <person name="Thomas B.C."/>
            <person name="Singh A."/>
            <person name="Wilkins M.J."/>
            <person name="Karaoz U."/>
            <person name="Brodie E.L."/>
            <person name="Williams K.H."/>
            <person name="Hubbard S.S."/>
            <person name="Banfield J.F."/>
        </authorList>
    </citation>
    <scope>NUCLEOTIDE SEQUENCE [LARGE SCALE GENOMIC DNA]</scope>
</reference>
<dbReference type="InterPro" id="IPR019614">
    <property type="entry name" value="SAM-dep_methyl-trfase"/>
</dbReference>
<dbReference type="Pfam" id="PF10672">
    <property type="entry name" value="Methyltrans_SAM"/>
    <property type="match status" value="1"/>
</dbReference>
<evidence type="ECO:0000313" key="6">
    <source>
        <dbReference type="Proteomes" id="UP000176965"/>
    </source>
</evidence>
<evidence type="ECO:0000256" key="1">
    <source>
        <dbReference type="ARBA" id="ARBA00022603"/>
    </source>
</evidence>
<dbReference type="PANTHER" id="PTHR43042">
    <property type="entry name" value="SAM-DEPENDENT METHYLTRANSFERASE"/>
    <property type="match status" value="1"/>
</dbReference>
<comment type="caution">
    <text evidence="5">The sequence shown here is derived from an EMBL/GenBank/DDBJ whole genome shotgun (WGS) entry which is preliminary data.</text>
</comment>
<dbReference type="Gene3D" id="2.60.40.1180">
    <property type="entry name" value="Golgi alpha-mannosidase II"/>
    <property type="match status" value="1"/>
</dbReference>
<dbReference type="Gene3D" id="3.40.50.150">
    <property type="entry name" value="Vaccinia Virus protein VP39"/>
    <property type="match status" value="1"/>
</dbReference>
<keyword evidence="2 5" id="KW-0808">Transferase</keyword>
<dbReference type="CDD" id="cd02440">
    <property type="entry name" value="AdoMet_MTases"/>
    <property type="match status" value="1"/>
</dbReference>
<evidence type="ECO:0000313" key="5">
    <source>
        <dbReference type="EMBL" id="OHA47499.1"/>
    </source>
</evidence>
<dbReference type="AlphaFoldDB" id="A0A1G2PI98"/>
<dbReference type="SUPFAM" id="SSF53335">
    <property type="entry name" value="S-adenosyl-L-methionine-dependent methyltransferases"/>
    <property type="match status" value="1"/>
</dbReference>
<feature type="domain" description="S-adenosylmethionine-dependent methyltransferase" evidence="4">
    <location>
        <begin position="90"/>
        <end position="213"/>
    </location>
</feature>
<evidence type="ECO:0000256" key="3">
    <source>
        <dbReference type="ARBA" id="ARBA00022691"/>
    </source>
</evidence>
<keyword evidence="1 5" id="KW-0489">Methyltransferase</keyword>
<dbReference type="Proteomes" id="UP000176965">
    <property type="component" value="Unassembled WGS sequence"/>
</dbReference>
<proteinExistence type="predicted"/>